<keyword evidence="2" id="KW-1133">Transmembrane helix</keyword>
<dbReference type="Gene3D" id="1.20.58.340">
    <property type="entry name" value="Magnesium transport protein CorA, transmembrane region"/>
    <property type="match status" value="1"/>
</dbReference>
<reference evidence="3" key="2">
    <citation type="submission" date="2023-06" db="EMBL/GenBank/DDBJ databases">
        <authorList>
            <consortium name="Lawrence Berkeley National Laboratory"/>
            <person name="Haridas S."/>
            <person name="Hensen N."/>
            <person name="Bonometti L."/>
            <person name="Westerberg I."/>
            <person name="Brannstrom I.O."/>
            <person name="Guillou S."/>
            <person name="Cros-Aarteil S."/>
            <person name="Calhoun S."/>
            <person name="Kuo A."/>
            <person name="Mondo S."/>
            <person name="Pangilinan J."/>
            <person name="Riley R."/>
            <person name="Labutti K."/>
            <person name="Andreopoulos B."/>
            <person name="Lipzen A."/>
            <person name="Chen C."/>
            <person name="Yanf M."/>
            <person name="Daum C."/>
            <person name="Ng V."/>
            <person name="Clum A."/>
            <person name="Steindorff A."/>
            <person name="Ohm R."/>
            <person name="Martin F."/>
            <person name="Silar P."/>
            <person name="Natvig D."/>
            <person name="Lalanne C."/>
            <person name="Gautier V."/>
            <person name="Ament-Velasquez S.L."/>
            <person name="Kruys A."/>
            <person name="Hutchinson M.I."/>
            <person name="Powell A.J."/>
            <person name="Barry K."/>
            <person name="Miller A.N."/>
            <person name="Grigoriev I.V."/>
            <person name="Debuchy R."/>
            <person name="Gladieux P."/>
            <person name="Thoren M.H."/>
            <person name="Johannesson H."/>
        </authorList>
    </citation>
    <scope>NUCLEOTIDE SEQUENCE</scope>
    <source>
        <strain evidence="3">CBS 168.71</strain>
    </source>
</reference>
<accession>A0AAE0HD09</accession>
<protein>
    <submittedName>
        <fullName evidence="3">Uncharacterized protein</fullName>
    </submittedName>
</protein>
<evidence type="ECO:0000256" key="1">
    <source>
        <dbReference type="SAM" id="MobiDB-lite"/>
    </source>
</evidence>
<gene>
    <name evidence="3" type="ORF">B0H64DRAFT_375135</name>
</gene>
<name>A0AAE0HD09_9PEZI</name>
<feature type="compositionally biased region" description="Basic residues" evidence="1">
    <location>
        <begin position="186"/>
        <end position="204"/>
    </location>
</feature>
<sequence length="353" mass="39410">MDWPLEDPAFFDKDLDNLYCYEQRRSKAVYRFEGDVVLMILQRLCDTDEDVSRWLKQLEHSLAARAEQPDIQHNPAILEYLPFSRESFKQIVTCLPLHGDTARVVNRYNMAFFTSIDLLDSPANALFHILRTTATHPGDLALSSVSHPTTQKQKGPDTSNLNNTNPSNTNPSNTNLNNTNLNNTKTKTKTKTKTRIKTKNKSKTPKTPTPPPRKKPPSSQPPSSSAAPPPTPPPSPPASHAPQARPPPTPPTTRSSSRAWAEYEVYGRECSMVIEGMALSAQLSWSQIGYQDAQANLKIASDAREDSKQMRSIAFLTMVFLPATFLATVFSTTFFNWKPGEGECCPLMLDLVY</sequence>
<dbReference type="RefSeq" id="XP_062657851.1">
    <property type="nucleotide sequence ID" value="XM_062802395.1"/>
</dbReference>
<keyword evidence="2" id="KW-0812">Transmembrane</keyword>
<feature type="region of interest" description="Disordered" evidence="1">
    <location>
        <begin position="140"/>
        <end position="257"/>
    </location>
</feature>
<dbReference type="Proteomes" id="UP001278766">
    <property type="component" value="Unassembled WGS sequence"/>
</dbReference>
<keyword evidence="2" id="KW-0472">Membrane</keyword>
<dbReference type="AlphaFoldDB" id="A0AAE0HD09"/>
<keyword evidence="4" id="KW-1185">Reference proteome</keyword>
<reference evidence="3" key="1">
    <citation type="journal article" date="2023" name="Mol. Phylogenet. Evol.">
        <title>Genome-scale phylogeny and comparative genomics of the fungal order Sordariales.</title>
        <authorList>
            <person name="Hensen N."/>
            <person name="Bonometti L."/>
            <person name="Westerberg I."/>
            <person name="Brannstrom I.O."/>
            <person name="Guillou S."/>
            <person name="Cros-Aarteil S."/>
            <person name="Calhoun S."/>
            <person name="Haridas S."/>
            <person name="Kuo A."/>
            <person name="Mondo S."/>
            <person name="Pangilinan J."/>
            <person name="Riley R."/>
            <person name="LaButti K."/>
            <person name="Andreopoulos B."/>
            <person name="Lipzen A."/>
            <person name="Chen C."/>
            <person name="Yan M."/>
            <person name="Daum C."/>
            <person name="Ng V."/>
            <person name="Clum A."/>
            <person name="Steindorff A."/>
            <person name="Ohm R.A."/>
            <person name="Martin F."/>
            <person name="Silar P."/>
            <person name="Natvig D.O."/>
            <person name="Lalanne C."/>
            <person name="Gautier V."/>
            <person name="Ament-Velasquez S.L."/>
            <person name="Kruys A."/>
            <person name="Hutchinson M.I."/>
            <person name="Powell A.J."/>
            <person name="Barry K."/>
            <person name="Miller A.N."/>
            <person name="Grigoriev I.V."/>
            <person name="Debuchy R."/>
            <person name="Gladieux P."/>
            <person name="Hiltunen Thoren M."/>
            <person name="Johannesson H."/>
        </authorList>
    </citation>
    <scope>NUCLEOTIDE SEQUENCE</scope>
    <source>
        <strain evidence="3">CBS 168.71</strain>
    </source>
</reference>
<evidence type="ECO:0000256" key="2">
    <source>
        <dbReference type="SAM" id="Phobius"/>
    </source>
</evidence>
<feature type="transmembrane region" description="Helical" evidence="2">
    <location>
        <begin position="313"/>
        <end position="337"/>
    </location>
</feature>
<evidence type="ECO:0000313" key="3">
    <source>
        <dbReference type="EMBL" id="KAK3294337.1"/>
    </source>
</evidence>
<feature type="compositionally biased region" description="Low complexity" evidence="1">
    <location>
        <begin position="158"/>
        <end position="185"/>
    </location>
</feature>
<dbReference type="EMBL" id="JAUEPN010000005">
    <property type="protein sequence ID" value="KAK3294337.1"/>
    <property type="molecule type" value="Genomic_DNA"/>
</dbReference>
<feature type="compositionally biased region" description="Pro residues" evidence="1">
    <location>
        <begin position="227"/>
        <end position="251"/>
    </location>
</feature>
<evidence type="ECO:0000313" key="4">
    <source>
        <dbReference type="Proteomes" id="UP001278766"/>
    </source>
</evidence>
<dbReference type="GeneID" id="87839343"/>
<feature type="compositionally biased region" description="Polar residues" evidence="1">
    <location>
        <begin position="143"/>
        <end position="157"/>
    </location>
</feature>
<organism evidence="3 4">
    <name type="scientific">Chaetomium fimeti</name>
    <dbReference type="NCBI Taxonomy" id="1854472"/>
    <lineage>
        <taxon>Eukaryota</taxon>
        <taxon>Fungi</taxon>
        <taxon>Dikarya</taxon>
        <taxon>Ascomycota</taxon>
        <taxon>Pezizomycotina</taxon>
        <taxon>Sordariomycetes</taxon>
        <taxon>Sordariomycetidae</taxon>
        <taxon>Sordariales</taxon>
        <taxon>Chaetomiaceae</taxon>
        <taxon>Chaetomium</taxon>
    </lineage>
</organism>
<comment type="caution">
    <text evidence="3">The sequence shown here is derived from an EMBL/GenBank/DDBJ whole genome shotgun (WGS) entry which is preliminary data.</text>
</comment>
<proteinExistence type="predicted"/>